<comment type="caution">
    <text evidence="1">The sequence shown here is derived from an EMBL/GenBank/DDBJ whole genome shotgun (WGS) entry which is preliminary data.</text>
</comment>
<sequence>MTEKGETGVVKVVETQHAGITVDALIASLKCCRRLLQCNHQSVSCLLTREST</sequence>
<dbReference type="AlphaFoldDB" id="W6UG47"/>
<accession>W6UG47</accession>
<dbReference type="Proteomes" id="UP000019149">
    <property type="component" value="Unassembled WGS sequence"/>
</dbReference>
<reference evidence="1 2" key="1">
    <citation type="journal article" date="2013" name="Nat. Genet.">
        <title>The genome of the hydatid tapeworm Echinococcus granulosus.</title>
        <authorList>
            <person name="Zheng H."/>
            <person name="Zhang W."/>
            <person name="Zhang L."/>
            <person name="Zhang Z."/>
            <person name="Li J."/>
            <person name="Lu G."/>
            <person name="Zhu Y."/>
            <person name="Wang Y."/>
            <person name="Huang Y."/>
            <person name="Liu J."/>
            <person name="Kang H."/>
            <person name="Chen J."/>
            <person name="Wang L."/>
            <person name="Chen A."/>
            <person name="Yu S."/>
            <person name="Gao Z."/>
            <person name="Jin L."/>
            <person name="Gu W."/>
            <person name="Wang Z."/>
            <person name="Zhao L."/>
            <person name="Shi B."/>
            <person name="Wen H."/>
            <person name="Lin R."/>
            <person name="Jones M.K."/>
            <person name="Brejova B."/>
            <person name="Vinar T."/>
            <person name="Zhao G."/>
            <person name="McManus D.P."/>
            <person name="Chen Z."/>
            <person name="Zhou Y."/>
            <person name="Wang S."/>
        </authorList>
    </citation>
    <scope>NUCLEOTIDE SEQUENCE [LARGE SCALE GENOMIC DNA]</scope>
</reference>
<name>W6UG47_ECHGR</name>
<gene>
    <name evidence="1" type="ORF">EGR_08055</name>
</gene>
<organism evidence="1 2">
    <name type="scientific">Echinococcus granulosus</name>
    <name type="common">Hydatid tapeworm</name>
    <dbReference type="NCBI Taxonomy" id="6210"/>
    <lineage>
        <taxon>Eukaryota</taxon>
        <taxon>Metazoa</taxon>
        <taxon>Spiralia</taxon>
        <taxon>Lophotrochozoa</taxon>
        <taxon>Platyhelminthes</taxon>
        <taxon>Cestoda</taxon>
        <taxon>Eucestoda</taxon>
        <taxon>Cyclophyllidea</taxon>
        <taxon>Taeniidae</taxon>
        <taxon>Echinococcus</taxon>
        <taxon>Echinococcus granulosus group</taxon>
    </lineage>
</organism>
<dbReference type="GeneID" id="36343770"/>
<dbReference type="EMBL" id="APAU02000094">
    <property type="protein sequence ID" value="EUB57107.1"/>
    <property type="molecule type" value="Genomic_DNA"/>
</dbReference>
<keyword evidence="2" id="KW-1185">Reference proteome</keyword>
<protein>
    <submittedName>
        <fullName evidence="1">Uncharacterized protein</fullName>
    </submittedName>
</protein>
<evidence type="ECO:0000313" key="1">
    <source>
        <dbReference type="EMBL" id="EUB57107.1"/>
    </source>
</evidence>
<dbReference type="KEGG" id="egl:EGR_08055"/>
<proteinExistence type="predicted"/>
<dbReference type="RefSeq" id="XP_024348303.1">
    <property type="nucleotide sequence ID" value="XM_024497304.1"/>
</dbReference>
<evidence type="ECO:0000313" key="2">
    <source>
        <dbReference type="Proteomes" id="UP000019149"/>
    </source>
</evidence>
<dbReference type="CTD" id="36343770"/>